<dbReference type="InterPro" id="IPR036915">
    <property type="entry name" value="Cyclin-like_sf"/>
</dbReference>
<name>A0ABD6EG30_9BILA</name>
<dbReference type="PANTHER" id="PTHR10177">
    <property type="entry name" value="CYCLINS"/>
    <property type="match status" value="1"/>
</dbReference>
<organism evidence="8 9">
    <name type="scientific">Gnathostoma spinigerum</name>
    <dbReference type="NCBI Taxonomy" id="75299"/>
    <lineage>
        <taxon>Eukaryota</taxon>
        <taxon>Metazoa</taxon>
        <taxon>Ecdysozoa</taxon>
        <taxon>Nematoda</taxon>
        <taxon>Chromadorea</taxon>
        <taxon>Rhabditida</taxon>
        <taxon>Spirurina</taxon>
        <taxon>Gnathostomatomorpha</taxon>
        <taxon>Gnathostomatoidea</taxon>
        <taxon>Gnathostomatidae</taxon>
        <taxon>Gnathostoma</taxon>
    </lineage>
</organism>
<gene>
    <name evidence="8" type="ORF">AB6A40_004901</name>
</gene>
<comment type="caution">
    <text evidence="8">The sequence shown here is derived from an EMBL/GenBank/DDBJ whole genome shotgun (WGS) entry which is preliminary data.</text>
</comment>
<evidence type="ECO:0000256" key="2">
    <source>
        <dbReference type="ARBA" id="ARBA00023127"/>
    </source>
</evidence>
<evidence type="ECO:0000313" key="8">
    <source>
        <dbReference type="EMBL" id="MFH4978192.1"/>
    </source>
</evidence>
<feature type="domain" description="Cyclin C-terminal" evidence="7">
    <location>
        <begin position="321"/>
        <end position="437"/>
    </location>
</feature>
<dbReference type="CDD" id="cd20507">
    <property type="entry name" value="CYCLIN_CCNB1-like_rpt1"/>
    <property type="match status" value="1"/>
</dbReference>
<evidence type="ECO:0000259" key="7">
    <source>
        <dbReference type="SMART" id="SM01332"/>
    </source>
</evidence>
<evidence type="ECO:0000259" key="6">
    <source>
        <dbReference type="SMART" id="SM00385"/>
    </source>
</evidence>
<dbReference type="Proteomes" id="UP001608902">
    <property type="component" value="Unassembled WGS sequence"/>
</dbReference>
<dbReference type="InterPro" id="IPR013763">
    <property type="entry name" value="Cyclin-like_dom"/>
</dbReference>
<evidence type="ECO:0008006" key="10">
    <source>
        <dbReference type="Google" id="ProtNLM"/>
    </source>
</evidence>
<dbReference type="GO" id="GO:0051301">
    <property type="term" value="P:cell division"/>
    <property type="evidence" value="ECO:0007669"/>
    <property type="project" value="UniProtKB-KW"/>
</dbReference>
<evidence type="ECO:0000256" key="1">
    <source>
        <dbReference type="ARBA" id="ARBA00022618"/>
    </source>
</evidence>
<proteinExistence type="inferred from homology"/>
<dbReference type="Pfam" id="PF02984">
    <property type="entry name" value="Cyclin_C"/>
    <property type="match status" value="1"/>
</dbReference>
<keyword evidence="2 4" id="KW-0195">Cyclin</keyword>
<dbReference type="SUPFAM" id="SSF47954">
    <property type="entry name" value="Cyclin-like"/>
    <property type="match status" value="2"/>
</dbReference>
<evidence type="ECO:0000256" key="3">
    <source>
        <dbReference type="ARBA" id="ARBA00023306"/>
    </source>
</evidence>
<accession>A0ABD6EG30</accession>
<feature type="region of interest" description="Disordered" evidence="5">
    <location>
        <begin position="1"/>
        <end position="44"/>
    </location>
</feature>
<protein>
    <recommendedName>
        <fullName evidence="10">Cyclin N-terminal domain-containing protein</fullName>
    </recommendedName>
</protein>
<dbReference type="InterPro" id="IPR046965">
    <property type="entry name" value="Cyclin_A/B-like"/>
</dbReference>
<dbReference type="EMBL" id="JBGFUD010002960">
    <property type="protein sequence ID" value="MFH4978192.1"/>
    <property type="molecule type" value="Genomic_DNA"/>
</dbReference>
<dbReference type="AlphaFoldDB" id="A0ABD6EG30"/>
<evidence type="ECO:0000313" key="9">
    <source>
        <dbReference type="Proteomes" id="UP001608902"/>
    </source>
</evidence>
<dbReference type="SMART" id="SM00385">
    <property type="entry name" value="CYCLIN"/>
    <property type="match status" value="2"/>
</dbReference>
<feature type="domain" description="Cyclin-like" evidence="6">
    <location>
        <begin position="228"/>
        <end position="312"/>
    </location>
</feature>
<reference evidence="8 9" key="1">
    <citation type="submission" date="2024-08" db="EMBL/GenBank/DDBJ databases">
        <title>Gnathostoma spinigerum genome.</title>
        <authorList>
            <person name="Gonzalez-Bertolin B."/>
            <person name="Monzon S."/>
            <person name="Zaballos A."/>
            <person name="Jimenez P."/>
            <person name="Dekumyoy P."/>
            <person name="Varona S."/>
            <person name="Cuesta I."/>
            <person name="Sumanam S."/>
            <person name="Adisakwattana P."/>
            <person name="Gasser R.B."/>
            <person name="Hernandez-Gonzalez A."/>
            <person name="Young N.D."/>
            <person name="Perteguer M.J."/>
        </authorList>
    </citation>
    <scope>NUCLEOTIDE SEQUENCE [LARGE SCALE GENOMIC DNA]</scope>
    <source>
        <strain evidence="8">AL3</strain>
        <tissue evidence="8">Liver</tissue>
    </source>
</reference>
<keyword evidence="1" id="KW-0132">Cell division</keyword>
<dbReference type="SMART" id="SM01332">
    <property type="entry name" value="Cyclin_C"/>
    <property type="match status" value="1"/>
</dbReference>
<evidence type="ECO:0000256" key="5">
    <source>
        <dbReference type="SAM" id="MobiDB-lite"/>
    </source>
</evidence>
<keyword evidence="3" id="KW-0131">Cell cycle</keyword>
<dbReference type="PIRSF" id="PIRSF001771">
    <property type="entry name" value="Cyclin_A_B_D_E"/>
    <property type="match status" value="1"/>
</dbReference>
<dbReference type="InterPro" id="IPR039361">
    <property type="entry name" value="Cyclin"/>
</dbReference>
<dbReference type="Gene3D" id="1.10.472.10">
    <property type="entry name" value="Cyclin-like"/>
    <property type="match status" value="2"/>
</dbReference>
<keyword evidence="9" id="KW-1185">Reference proteome</keyword>
<comment type="similarity">
    <text evidence="4">Belongs to the cyclin family.</text>
</comment>
<feature type="domain" description="Cyclin-like" evidence="6">
    <location>
        <begin position="324"/>
        <end position="409"/>
    </location>
</feature>
<evidence type="ECO:0000256" key="4">
    <source>
        <dbReference type="RuleBase" id="RU000383"/>
    </source>
</evidence>
<dbReference type="InterPro" id="IPR006671">
    <property type="entry name" value="Cyclin_N"/>
</dbReference>
<sequence length="444" mass="50064">MTTNVTTRSKGLEEHSSKVATNKQQGVKPLANRDPNQPAKLTVKDANKNLALPKILAPKKVPPRSHFVTRKSQPTFTIYCDPKPPDKKLLFVEKNVDKISSSEETTNKENVLPPEEKSFEELKNIDHNASVLDQSISSVGSVGITNADDPEDESIYGSAVDELSVSEYLTARPFSERERIEHIWLYHSVYAEDIYQYMRQRELRLCPKAHYLMKQTDITADMRMILVDWLADVAVEYNLAQDTLHLTVSIIDRTLSVIDCPRLKLQLIGATAVMIASKFEEIYPPELKEYVYITDDTYTANQILRMEKVILDTLNYDLCAPTSQWFATRIAHKARCTKKTSCCMDYLLELALLDAWYLKCRSSVLAASALCLANVLTGPVPWPTELEEDTGIGIDEMSVILPHLLQSFRKAPDSPHKAVYDKYSSSKYCSVAQLKAPLELPTAS</sequence>
<dbReference type="InterPro" id="IPR004367">
    <property type="entry name" value="Cyclin_C-dom"/>
</dbReference>
<dbReference type="Pfam" id="PF00134">
    <property type="entry name" value="Cyclin_N"/>
    <property type="match status" value="1"/>
</dbReference>
<dbReference type="FunFam" id="1.10.472.10:FF:000001">
    <property type="entry name" value="G2/mitotic-specific cyclin"/>
    <property type="match status" value="1"/>
</dbReference>